<accession>A0A0K9YXU8</accession>
<dbReference type="Pfam" id="PF13581">
    <property type="entry name" value="HATPase_c_2"/>
    <property type="match status" value="1"/>
</dbReference>
<evidence type="ECO:0000313" key="5">
    <source>
        <dbReference type="Proteomes" id="UP000036834"/>
    </source>
</evidence>
<keyword evidence="4" id="KW-0808">Transferase</keyword>
<dbReference type="CDD" id="cd16936">
    <property type="entry name" value="HATPase_RsbW-like"/>
    <property type="match status" value="1"/>
</dbReference>
<evidence type="ECO:0000256" key="1">
    <source>
        <dbReference type="ARBA" id="ARBA00022527"/>
    </source>
</evidence>
<dbReference type="EC" id="2.7.11.1" evidence="4"/>
<name>A0A0K9YXU8_9BACL</name>
<proteinExistence type="predicted"/>
<comment type="caution">
    <text evidence="4">The sequence shown here is derived from an EMBL/GenBank/DDBJ whole genome shotgun (WGS) entry which is preliminary data.</text>
</comment>
<gene>
    <name evidence="3" type="primary">rsbW_1</name>
    <name evidence="4" type="ORF">ADS79_05910</name>
    <name evidence="3" type="ORF">BRE01_34100</name>
</gene>
<dbReference type="STRING" id="54915.ADS79_05910"/>
<organism evidence="4 5">
    <name type="scientific">Brevibacillus reuszeri</name>
    <dbReference type="NCBI Taxonomy" id="54915"/>
    <lineage>
        <taxon>Bacteria</taxon>
        <taxon>Bacillati</taxon>
        <taxon>Bacillota</taxon>
        <taxon>Bacilli</taxon>
        <taxon>Bacillales</taxon>
        <taxon>Paenibacillaceae</taxon>
        <taxon>Brevibacillus</taxon>
    </lineage>
</organism>
<dbReference type="Proteomes" id="UP000319578">
    <property type="component" value="Unassembled WGS sequence"/>
</dbReference>
<dbReference type="RefSeq" id="WP_049737484.1">
    <property type="nucleotide sequence ID" value="NZ_BJON01000013.1"/>
</dbReference>
<dbReference type="InterPro" id="IPR050267">
    <property type="entry name" value="Anti-sigma-factor_SerPK"/>
</dbReference>
<reference evidence="5" key="1">
    <citation type="submission" date="2015-07" db="EMBL/GenBank/DDBJ databases">
        <title>Genome sequencing project for genomic taxonomy and phylogenomics of Bacillus-like bacteria.</title>
        <authorList>
            <person name="Liu B."/>
            <person name="Wang J."/>
            <person name="Zhu Y."/>
            <person name="Liu G."/>
            <person name="Chen Q."/>
            <person name="Chen Z."/>
            <person name="Lan J."/>
            <person name="Che J."/>
            <person name="Ge C."/>
            <person name="Shi H."/>
            <person name="Pan Z."/>
            <person name="Liu X."/>
        </authorList>
    </citation>
    <scope>NUCLEOTIDE SEQUENCE [LARGE SCALE GENOMIC DNA]</scope>
    <source>
        <strain evidence="5">DSM 9887</strain>
    </source>
</reference>
<evidence type="ECO:0000313" key="4">
    <source>
        <dbReference type="EMBL" id="KNB73482.1"/>
    </source>
</evidence>
<dbReference type="InterPro" id="IPR036890">
    <property type="entry name" value="HATPase_C_sf"/>
</dbReference>
<dbReference type="InterPro" id="IPR003594">
    <property type="entry name" value="HATPase_dom"/>
</dbReference>
<dbReference type="AlphaFoldDB" id="A0A0K9YXU8"/>
<reference evidence="4" key="2">
    <citation type="submission" date="2015-07" db="EMBL/GenBank/DDBJ databases">
        <title>MeaNS - Measles Nucleotide Surveillance Program.</title>
        <authorList>
            <person name="Tran T."/>
            <person name="Druce J."/>
        </authorList>
    </citation>
    <scope>NUCLEOTIDE SEQUENCE</scope>
    <source>
        <strain evidence="4">DSM 9887</strain>
    </source>
</reference>
<dbReference type="Proteomes" id="UP000036834">
    <property type="component" value="Unassembled WGS sequence"/>
</dbReference>
<keyword evidence="1 4" id="KW-0723">Serine/threonine-protein kinase</keyword>
<protein>
    <submittedName>
        <fullName evidence="3">Serine-protein kinase RsbW</fullName>
    </submittedName>
    <submittedName>
        <fullName evidence="4">Serine/threonine protein kinase</fullName>
        <ecNumber evidence="4">2.7.11.1</ecNumber>
    </submittedName>
</protein>
<dbReference type="PANTHER" id="PTHR35526:SF3">
    <property type="entry name" value="ANTI-SIGMA-F FACTOR RSBW"/>
    <property type="match status" value="1"/>
</dbReference>
<dbReference type="NCBIfam" id="NF003144">
    <property type="entry name" value="PRK04069.1"/>
    <property type="match status" value="1"/>
</dbReference>
<feature type="domain" description="Histidine kinase/HSP90-like ATPase" evidence="2">
    <location>
        <begin position="9"/>
        <end position="139"/>
    </location>
</feature>
<dbReference type="PANTHER" id="PTHR35526">
    <property type="entry name" value="ANTI-SIGMA-F FACTOR RSBW-RELATED"/>
    <property type="match status" value="1"/>
</dbReference>
<evidence type="ECO:0000313" key="3">
    <source>
        <dbReference type="EMBL" id="GED69708.1"/>
    </source>
</evidence>
<evidence type="ECO:0000313" key="6">
    <source>
        <dbReference type="Proteomes" id="UP000319578"/>
    </source>
</evidence>
<keyword evidence="4" id="KW-0418">Kinase</keyword>
<sequence>MNPFVSITIPAEAEYLDIVRLTLYSFATKAGFSFEEIEDMKVAVSEACNNAILHAYGDAEAGMIDLRLENDGEQLTISVQDYGQSFVNTGESGSSVSGKEKEISELSVGGLGIFLMEALMDEVHVHSENGKGTRIVLSKRLSRNEERV</sequence>
<dbReference type="PATRIC" id="fig|54915.3.peg.6600"/>
<dbReference type="OrthoDB" id="9798941at2"/>
<reference evidence="3 6" key="3">
    <citation type="submission" date="2019-06" db="EMBL/GenBank/DDBJ databases">
        <title>Whole genome shotgun sequence of Brevibacillus reuszeri NBRC 15719.</title>
        <authorList>
            <person name="Hosoyama A."/>
            <person name="Uohara A."/>
            <person name="Ohji S."/>
            <person name="Ichikawa N."/>
        </authorList>
    </citation>
    <scope>NUCLEOTIDE SEQUENCE [LARGE SCALE GENOMIC DNA]</scope>
    <source>
        <strain evidence="3 6">NBRC 15719</strain>
    </source>
</reference>
<dbReference type="EMBL" id="LGIQ01000005">
    <property type="protein sequence ID" value="KNB73482.1"/>
    <property type="molecule type" value="Genomic_DNA"/>
</dbReference>
<keyword evidence="6" id="KW-1185">Reference proteome</keyword>
<evidence type="ECO:0000259" key="2">
    <source>
        <dbReference type="Pfam" id="PF13581"/>
    </source>
</evidence>
<dbReference type="Gene3D" id="3.30.565.10">
    <property type="entry name" value="Histidine kinase-like ATPase, C-terminal domain"/>
    <property type="match status" value="1"/>
</dbReference>
<dbReference type="EMBL" id="BJON01000013">
    <property type="protein sequence ID" value="GED69708.1"/>
    <property type="molecule type" value="Genomic_DNA"/>
</dbReference>
<dbReference type="SUPFAM" id="SSF55874">
    <property type="entry name" value="ATPase domain of HSP90 chaperone/DNA topoisomerase II/histidine kinase"/>
    <property type="match status" value="1"/>
</dbReference>
<dbReference type="GO" id="GO:0004674">
    <property type="term" value="F:protein serine/threonine kinase activity"/>
    <property type="evidence" value="ECO:0007669"/>
    <property type="project" value="UniProtKB-KW"/>
</dbReference>